<dbReference type="CDD" id="cd07736">
    <property type="entry name" value="PhnP-like_MBL-fold"/>
    <property type="match status" value="1"/>
</dbReference>
<dbReference type="OrthoDB" id="9803916at2"/>
<dbReference type="Gene3D" id="3.60.15.10">
    <property type="entry name" value="Ribonuclease Z/Hydroxyacylglutathione hydrolase-like"/>
    <property type="match status" value="1"/>
</dbReference>
<comment type="caution">
    <text evidence="2">The sequence shown here is derived from an EMBL/GenBank/DDBJ whole genome shotgun (WGS) entry which is preliminary data.</text>
</comment>
<name>A0A4R3VNK8_9GAMM</name>
<dbReference type="InterPro" id="IPR017693">
    <property type="entry name" value="Phosphonate_metab_PhnP"/>
</dbReference>
<dbReference type="Proteomes" id="UP000295433">
    <property type="component" value="Unassembled WGS sequence"/>
</dbReference>
<organism evidence="2 3">
    <name type="scientific">Samsonia erythrinae</name>
    <dbReference type="NCBI Taxonomy" id="160434"/>
    <lineage>
        <taxon>Bacteria</taxon>
        <taxon>Pseudomonadati</taxon>
        <taxon>Pseudomonadota</taxon>
        <taxon>Gammaproteobacteria</taxon>
        <taxon>Enterobacterales</taxon>
        <taxon>Pectobacteriaceae</taxon>
        <taxon>Samsonia</taxon>
    </lineage>
</organism>
<dbReference type="AlphaFoldDB" id="A0A4R3VNK8"/>
<sequence>MVDSPLSLTFIGTGGVRAAPLFGCNCQGCQQARQFTAFLRRPCSALIQCGNDRTLLDAGADLLSLGLLDADRDEPPRQRILLTHYHMDHVQGLFPLRWSNGPRIPVFSPPDPKGCDDLFKHPGLLDFQFLPTPFSRYTLGPLTVIPIPLQHSRLTWGYLIRGEKVQLAYLTDTRGLPERSLAFLCQQPLDGVIIDCTYPPLDTPDKNHNDINSATVLYNRLRPKRFLLTHIDHSLDEWLLSHSLPTGMEIAYDNQTIVFG</sequence>
<dbReference type="PANTHER" id="PTHR42663:SF6">
    <property type="entry name" value="HYDROLASE C777.06C-RELATED"/>
    <property type="match status" value="1"/>
</dbReference>
<dbReference type="Pfam" id="PF12706">
    <property type="entry name" value="Lactamase_B_2"/>
    <property type="match status" value="1"/>
</dbReference>
<dbReference type="EMBL" id="SMBY01000001">
    <property type="protein sequence ID" value="TCV08604.1"/>
    <property type="molecule type" value="Genomic_DNA"/>
</dbReference>
<dbReference type="RefSeq" id="WP_132452218.1">
    <property type="nucleotide sequence ID" value="NZ_JAWIZJ010000001.1"/>
</dbReference>
<dbReference type="SUPFAM" id="SSF56281">
    <property type="entry name" value="Metallo-hydrolase/oxidoreductase"/>
    <property type="match status" value="1"/>
</dbReference>
<accession>A0A4R3VNK8</accession>
<reference evidence="2 3" key="1">
    <citation type="submission" date="2019-03" db="EMBL/GenBank/DDBJ databases">
        <title>Genomic Encyclopedia of Type Strains, Phase IV (KMG-IV): sequencing the most valuable type-strain genomes for metagenomic binning, comparative biology and taxonomic classification.</title>
        <authorList>
            <person name="Goeker M."/>
        </authorList>
    </citation>
    <scope>NUCLEOTIDE SEQUENCE [LARGE SCALE GENOMIC DNA]</scope>
    <source>
        <strain evidence="2 3">DSM 16730</strain>
    </source>
</reference>
<dbReference type="InterPro" id="IPR035682">
    <property type="entry name" value="PhnP_MBL"/>
</dbReference>
<dbReference type="InterPro" id="IPR001279">
    <property type="entry name" value="Metallo-B-lactamas"/>
</dbReference>
<evidence type="ECO:0000313" key="3">
    <source>
        <dbReference type="Proteomes" id="UP000295433"/>
    </source>
</evidence>
<protein>
    <submittedName>
        <fullName evidence="2">5-phospho-alpha-D-ribosyl 1,2-cyclic phosphate phosphodiesterase</fullName>
    </submittedName>
</protein>
<evidence type="ECO:0000313" key="2">
    <source>
        <dbReference type="EMBL" id="TCV08604.1"/>
    </source>
</evidence>
<gene>
    <name evidence="2" type="ORF">EDC54_101107</name>
</gene>
<dbReference type="InterPro" id="IPR036866">
    <property type="entry name" value="RibonucZ/Hydroxyglut_hydro"/>
</dbReference>
<dbReference type="NCBIfam" id="TIGR03307">
    <property type="entry name" value="PhnP"/>
    <property type="match status" value="1"/>
</dbReference>
<keyword evidence="3" id="KW-1185">Reference proteome</keyword>
<dbReference type="PANTHER" id="PTHR42663">
    <property type="entry name" value="HYDROLASE C777.06C-RELATED-RELATED"/>
    <property type="match status" value="1"/>
</dbReference>
<feature type="domain" description="Metallo-beta-lactamase" evidence="1">
    <location>
        <begin position="53"/>
        <end position="231"/>
    </location>
</feature>
<evidence type="ECO:0000259" key="1">
    <source>
        <dbReference type="Pfam" id="PF12706"/>
    </source>
</evidence>
<proteinExistence type="predicted"/>
<dbReference type="GO" id="GO:0019700">
    <property type="term" value="P:organic phosphonate catabolic process"/>
    <property type="evidence" value="ECO:0007669"/>
    <property type="project" value="InterPro"/>
</dbReference>
<dbReference type="GO" id="GO:0008081">
    <property type="term" value="F:phosphoric diester hydrolase activity"/>
    <property type="evidence" value="ECO:0007669"/>
    <property type="project" value="InterPro"/>
</dbReference>